<dbReference type="GO" id="GO:0000785">
    <property type="term" value="C:chromatin"/>
    <property type="evidence" value="ECO:0007669"/>
    <property type="project" value="TreeGrafter"/>
</dbReference>
<dbReference type="GO" id="GO:0000793">
    <property type="term" value="C:condensed chromosome"/>
    <property type="evidence" value="ECO:0007669"/>
    <property type="project" value="TreeGrafter"/>
</dbReference>
<feature type="region of interest" description="Disordered" evidence="2">
    <location>
        <begin position="1332"/>
        <end position="1352"/>
    </location>
</feature>
<feature type="region of interest" description="Disordered" evidence="2">
    <location>
        <begin position="1214"/>
        <end position="1240"/>
    </location>
</feature>
<dbReference type="WBParaSite" id="EgrG_000990300">
    <property type="protein sequence ID" value="EgrG_000990300"/>
    <property type="gene ID" value="EgrG_000990300"/>
</dbReference>
<evidence type="ECO:0000256" key="1">
    <source>
        <dbReference type="SAM" id="Coils"/>
    </source>
</evidence>
<dbReference type="Proteomes" id="UP000492820">
    <property type="component" value="Unassembled WGS sequence"/>
</dbReference>
<proteinExistence type="predicted"/>
<keyword evidence="1" id="KW-0175">Coiled coil</keyword>
<dbReference type="GO" id="GO:0000796">
    <property type="term" value="C:condensin complex"/>
    <property type="evidence" value="ECO:0007669"/>
    <property type="project" value="TreeGrafter"/>
</dbReference>
<dbReference type="EMBL" id="LK028577">
    <property type="protein sequence ID" value="CDS17167.1"/>
    <property type="molecule type" value="Genomic_DNA"/>
</dbReference>
<feature type="coiled-coil region" evidence="1">
    <location>
        <begin position="737"/>
        <end position="862"/>
    </location>
</feature>
<feature type="coiled-coil region" evidence="1">
    <location>
        <begin position="502"/>
        <end position="543"/>
    </location>
</feature>
<evidence type="ECO:0000256" key="2">
    <source>
        <dbReference type="SAM" id="MobiDB-lite"/>
    </source>
</evidence>
<feature type="compositionally biased region" description="Polar residues" evidence="2">
    <location>
        <begin position="270"/>
        <end position="280"/>
    </location>
</feature>
<dbReference type="PANTHER" id="PTHR43941">
    <property type="entry name" value="STRUCTURAL MAINTENANCE OF CHROMOSOMES PROTEIN 2"/>
    <property type="match status" value="1"/>
</dbReference>
<evidence type="ECO:0000313" key="4">
    <source>
        <dbReference type="Proteomes" id="UP000492820"/>
    </source>
</evidence>
<reference evidence="3 4" key="1">
    <citation type="journal article" date="2013" name="Nature">
        <title>The genomes of four tapeworm species reveal adaptations to parasitism.</title>
        <authorList>
            <person name="Tsai I.J."/>
            <person name="Zarowiecki M."/>
            <person name="Holroyd N."/>
            <person name="Garciarrubio A."/>
            <person name="Sanchez-Flores A."/>
            <person name="Brooks K.L."/>
            <person name="Tracey A."/>
            <person name="Bobes R.J."/>
            <person name="Fragoso G."/>
            <person name="Sciutto E."/>
            <person name="Aslett M."/>
            <person name="Beasley H."/>
            <person name="Bennett H.M."/>
            <person name="Cai J."/>
            <person name="Camicia F."/>
            <person name="Clark R."/>
            <person name="Cucher M."/>
            <person name="De Silva N."/>
            <person name="Day T.A."/>
            <person name="Deplazes P."/>
            <person name="Estrada K."/>
            <person name="Fernandez C."/>
            <person name="Holland P.W."/>
            <person name="Hou J."/>
            <person name="Hu S."/>
            <person name="Huckvale T."/>
            <person name="Hung S.S."/>
            <person name="Kamenetzky L."/>
            <person name="Keane J.A."/>
            <person name="Kiss F."/>
            <person name="Koziol U."/>
            <person name="Lambert O."/>
            <person name="Liu K."/>
            <person name="Luo X."/>
            <person name="Luo Y."/>
            <person name="Macchiaroli N."/>
            <person name="Nichol S."/>
            <person name="Paps J."/>
            <person name="Parkinson J."/>
            <person name="Pouchkina-Stantcheva N."/>
            <person name="Riddiford N."/>
            <person name="Rosenzvit M."/>
            <person name="Salinas G."/>
            <person name="Wasmuth J.D."/>
            <person name="Zamanian M."/>
            <person name="Zheng Y."/>
            <person name="Cai X."/>
            <person name="Soberon X."/>
            <person name="Olson P.D."/>
            <person name="Laclette J.P."/>
            <person name="Brehm K."/>
            <person name="Berriman M."/>
            <person name="Garciarrubio A."/>
            <person name="Bobes R.J."/>
            <person name="Fragoso G."/>
            <person name="Sanchez-Flores A."/>
            <person name="Estrada K."/>
            <person name="Cevallos M.A."/>
            <person name="Morett E."/>
            <person name="Gonzalez V."/>
            <person name="Portillo T."/>
            <person name="Ochoa-Leyva A."/>
            <person name="Jose M.V."/>
            <person name="Sciutto E."/>
            <person name="Landa A."/>
            <person name="Jimenez L."/>
            <person name="Valdes V."/>
            <person name="Carrero J.C."/>
            <person name="Larralde C."/>
            <person name="Morales-Montor J."/>
            <person name="Limon-Lason J."/>
            <person name="Soberon X."/>
            <person name="Laclette J.P."/>
        </authorList>
    </citation>
    <scope>NUCLEOTIDE SEQUENCE [LARGE SCALE GENOMIC DNA]</scope>
</reference>
<gene>
    <name evidence="3" type="ORF">EgrG_000990300</name>
</gene>
<feature type="compositionally biased region" description="Polar residues" evidence="2">
    <location>
        <begin position="13"/>
        <end position="38"/>
    </location>
</feature>
<organism evidence="3">
    <name type="scientific">Echinococcus granulosus</name>
    <name type="common">Hydatid tapeworm</name>
    <dbReference type="NCBI Taxonomy" id="6210"/>
    <lineage>
        <taxon>Eukaryota</taxon>
        <taxon>Metazoa</taxon>
        <taxon>Spiralia</taxon>
        <taxon>Lophotrochozoa</taxon>
        <taxon>Platyhelminthes</taxon>
        <taxon>Cestoda</taxon>
        <taxon>Eucestoda</taxon>
        <taxon>Cyclophyllidea</taxon>
        <taxon>Taeniidae</taxon>
        <taxon>Echinococcus</taxon>
        <taxon>Echinococcus granulosus group</taxon>
    </lineage>
</organism>
<dbReference type="SUPFAM" id="SSF90257">
    <property type="entry name" value="Myosin rod fragments"/>
    <property type="match status" value="1"/>
</dbReference>
<evidence type="ECO:0000313" key="3">
    <source>
        <dbReference type="EMBL" id="CDS17167.1"/>
    </source>
</evidence>
<reference evidence="3" key="2">
    <citation type="submission" date="2014-06" db="EMBL/GenBank/DDBJ databases">
        <authorList>
            <person name="Aslett M."/>
        </authorList>
    </citation>
    <scope>NUCLEOTIDE SEQUENCE</scope>
</reference>
<sequence length="1636" mass="183666">MSSGVDSHGHLSSIRTSGCNRQNGRNSGSQPKASLRQEQSSDERFAQTLLYPEASSLIEQIRDIKRRLSEATAELSPTVYPLATRDILTAVSLGRYEAAQHFDSSTQPVSNNGNECTHSRCHCCAGVLSFLAYLISTNSSFEQPRWSELRNILRDQHPIKHTFCCPDVENALKELVSISCELTVSTVPFHEMQEMERRLQAVDAEVVHLQSQMQSLQKLLDNVHSESNWRQSAISEELNANSMKTSSIVAWLDLATSSPTSDTESELRRQTNNSSRQANEQELDLRAKISALIADKEAELAELRRGAVKWASKHTLIRNKQAEIEELNGVLSNGLALVPDVSESDTMIGSPKLQIPSSDDLIGHIRSLCHDLAVFFQSFKPFNAQKVLPSLKSLSDTLTEALARIRPFTGIAEISGNPTNLDHASEKTTAHMGYISCQQLEVDRADYGLDNPLTVRIRQPMKLTRSGDTEMQGDGDLQVIDEFLFPSLPASTPRHPLPKQALSSQDQKISQLSDEHRNTNAEIEYLKLAVASLKQEVKNNQEALQLLCESRLTLLERVGALTGGDECEDSFADFVSELRQVDSLDEHLKTLDKCDDLLTQRLMNWSRKCQEDSEVALKQKEVEMTHLLARLEEEEALLKSHSDETKELHAQINLLQQPFSSKPYPIQEEVTESVPLLQAFEESMQPTQAVPLRGTPSADLDQFEPFKRGVGEAMQTSHEASLQSKINDQVATISQLEARLCAQNEEFRAKLAEADEKASQFNAIQCAYESDVQQLKTVLRQKTSEVSQLQQMVSSSNQEISDLTEQIKRLKSDSKVLQEELKLAQEEAVMRSLEMENLQGVLNEKTEELSDIREVVMDHEAQMRNLRFVLNNKDVDLMERDRQIEALLNKLAISEADSEAVRKDFAQLNTIFECLWKSTLLIDDSAERSGTLPVVGHEPMLALKSSSAVDQFLSLLSSKESETVVCDVQACIRAYKSLLEKAKEQKCEVDASPTIVRDDLDLPWNPCCVTAVSAISAIMGDAKVFNLLRDLAYSESCRVRLANLLSNVESQKDQLKGMLSALQAEVETNHVQLAERNRQLILLGIDPNDTTVPISVSKTSTSNGSTTVCYVDTGDNVGTEAVLPMVQVVSQASNESDSLKKRVKALEAENTEKAKIIEQMKKLHEDSKESVFSVEQCCQEMEPSKTETNRQYRQIENQFLDLKIKKRNANEEKYDKDKIEKTEKKIQPSGEMQDMEAKDKDLQEKLEEMEEEIIENRAEKSRLQQQLHKVREKLEKLEANIGKQKLEKIPYFKEENTTNRLEKLKEISDRKSKGKEVAKDMKDYVKAVREKGKQLKAHKEMTAEESKTGRGNELRNKYAKKKLEQKEFHERIEQVIATTSHDAEVAATEMEELRQRLHEVEREKLGKAEECDRLSNEVAVLMRELNEAKARESALMSVSELPVVEPSVVEAVRADPLLSSTPPGLVQKTPVIVDVCHGHEEESSTRRVDEGLLMARLSALVEKVSTASSLQAEVRNSWLVVMEHAESGVASLLRDQVDLKVRLGELEANVKSLNAELEEKDARVQMLTRDVAEQGEELQRRDCSLRELEARMTEVSTRLLSQLGDLMSAVNCGEGRVAELMSMVEEAGAGEGEIRD</sequence>
<feature type="region of interest" description="Disordered" evidence="2">
    <location>
        <begin position="1"/>
        <end position="41"/>
    </location>
</feature>
<feature type="region of interest" description="Disordered" evidence="2">
    <location>
        <begin position="258"/>
        <end position="281"/>
    </location>
</feature>
<accession>A0A068WFG4</accession>
<feature type="compositionally biased region" description="Basic and acidic residues" evidence="2">
    <location>
        <begin position="1214"/>
        <end position="1226"/>
    </location>
</feature>
<feature type="coiled-coil region" evidence="1">
    <location>
        <begin position="617"/>
        <end position="651"/>
    </location>
</feature>
<feature type="coiled-coil region" evidence="1">
    <location>
        <begin position="1383"/>
        <end position="1431"/>
    </location>
</feature>
<feature type="coiled-coil region" evidence="1">
    <location>
        <begin position="1536"/>
        <end position="1577"/>
    </location>
</feature>
<dbReference type="GO" id="GO:0007076">
    <property type="term" value="P:mitotic chromosome condensation"/>
    <property type="evidence" value="ECO:0007669"/>
    <property type="project" value="TreeGrafter"/>
</dbReference>
<dbReference type="GO" id="GO:0003682">
    <property type="term" value="F:chromatin binding"/>
    <property type="evidence" value="ECO:0007669"/>
    <property type="project" value="TreeGrafter"/>
</dbReference>
<feature type="coiled-coil region" evidence="1">
    <location>
        <begin position="192"/>
        <end position="226"/>
    </location>
</feature>
<name>A0A068WFG4_ECHGR</name>
<protein>
    <submittedName>
        <fullName evidence="3 5">Uncharacterized protein</fullName>
    </submittedName>
</protein>
<reference evidence="5" key="3">
    <citation type="submission" date="2020-10" db="UniProtKB">
        <authorList>
            <consortium name="WormBaseParasite"/>
        </authorList>
    </citation>
    <scope>IDENTIFICATION</scope>
</reference>
<evidence type="ECO:0000313" key="5">
    <source>
        <dbReference type="WBParaSite" id="EgrG_000990300"/>
    </source>
</evidence>
<feature type="coiled-coil region" evidence="1">
    <location>
        <begin position="1129"/>
        <end position="1166"/>
    </location>
</feature>
<dbReference type="PANTHER" id="PTHR43941:SF1">
    <property type="entry name" value="STRUCTURAL MAINTENANCE OF CHROMOSOMES PROTEIN 2"/>
    <property type="match status" value="1"/>
</dbReference>